<feature type="region of interest" description="Disordered" evidence="15">
    <location>
        <begin position="350"/>
        <end position="392"/>
    </location>
</feature>
<dbReference type="SMART" id="SM00591">
    <property type="entry name" value="RWD"/>
    <property type="match status" value="1"/>
</dbReference>
<evidence type="ECO:0000313" key="18">
    <source>
        <dbReference type="Ensembl" id="ENSNNAP00000023362.1"/>
    </source>
</evidence>
<comment type="subcellular location">
    <subcellularLocation>
        <location evidence="2">Cytoplasm</location>
    </subcellularLocation>
</comment>
<dbReference type="SMART" id="SM00184">
    <property type="entry name" value="RING"/>
    <property type="match status" value="1"/>
</dbReference>
<dbReference type="GO" id="GO:0005634">
    <property type="term" value="C:nucleus"/>
    <property type="evidence" value="ECO:0007669"/>
    <property type="project" value="Ensembl"/>
</dbReference>
<evidence type="ECO:0000256" key="8">
    <source>
        <dbReference type="ARBA" id="ARBA00022771"/>
    </source>
</evidence>
<dbReference type="GO" id="GO:0008270">
    <property type="term" value="F:zinc ion binding"/>
    <property type="evidence" value="ECO:0007669"/>
    <property type="project" value="UniProtKB-KW"/>
</dbReference>
<dbReference type="Pfam" id="PF05773">
    <property type="entry name" value="RWD"/>
    <property type="match status" value="1"/>
</dbReference>
<dbReference type="GO" id="GO:0006415">
    <property type="term" value="P:translational termination"/>
    <property type="evidence" value="ECO:0007669"/>
    <property type="project" value="Ensembl"/>
</dbReference>
<evidence type="ECO:0000313" key="19">
    <source>
        <dbReference type="Proteomes" id="UP000694559"/>
    </source>
</evidence>
<dbReference type="EC" id="2.3.2.27" evidence="4"/>
<keyword evidence="19" id="KW-1185">Reference proteome</keyword>
<feature type="region of interest" description="Disordered" evidence="15">
    <location>
        <begin position="1"/>
        <end position="45"/>
    </location>
</feature>
<reference evidence="18" key="1">
    <citation type="submission" date="2025-08" db="UniProtKB">
        <authorList>
            <consortium name="Ensembl"/>
        </authorList>
    </citation>
    <scope>IDENTIFICATION</scope>
</reference>
<feature type="compositionally biased region" description="Basic residues" evidence="15">
    <location>
        <begin position="1"/>
        <end position="12"/>
    </location>
</feature>
<dbReference type="Pfam" id="PF17123">
    <property type="entry name" value="zf-RING_11"/>
    <property type="match status" value="1"/>
</dbReference>
<protein>
    <recommendedName>
        <fullName evidence="12">E3 ubiquitin-protein ligase RNF25</fullName>
        <ecNumber evidence="4">2.3.2.27</ecNumber>
    </recommendedName>
    <alternativeName>
        <fullName evidence="13">RING finger protein 25</fullName>
    </alternativeName>
</protein>
<feature type="domain" description="RING-type" evidence="16">
    <location>
        <begin position="190"/>
        <end position="255"/>
    </location>
</feature>
<dbReference type="GO" id="GO:0085020">
    <property type="term" value="P:protein K6-linked ubiquitination"/>
    <property type="evidence" value="ECO:0007669"/>
    <property type="project" value="Ensembl"/>
</dbReference>
<dbReference type="GO" id="GO:0160127">
    <property type="term" value="P:protein-RNA covalent cross-linking repair"/>
    <property type="evidence" value="ECO:0007669"/>
    <property type="project" value="Ensembl"/>
</dbReference>
<dbReference type="PANTHER" id="PTHR13198:SF4">
    <property type="entry name" value="E3 UBIQUITIN-PROTEIN LIGASE RNF25"/>
    <property type="match status" value="1"/>
</dbReference>
<accession>A0A8C6Y344</accession>
<organism evidence="18 19">
    <name type="scientific">Naja naja</name>
    <name type="common">Indian cobra</name>
    <dbReference type="NCBI Taxonomy" id="35670"/>
    <lineage>
        <taxon>Eukaryota</taxon>
        <taxon>Metazoa</taxon>
        <taxon>Chordata</taxon>
        <taxon>Craniata</taxon>
        <taxon>Vertebrata</taxon>
        <taxon>Euteleostomi</taxon>
        <taxon>Lepidosauria</taxon>
        <taxon>Squamata</taxon>
        <taxon>Bifurcata</taxon>
        <taxon>Unidentata</taxon>
        <taxon>Episquamata</taxon>
        <taxon>Toxicofera</taxon>
        <taxon>Serpentes</taxon>
        <taxon>Colubroidea</taxon>
        <taxon>Elapidae</taxon>
        <taxon>Elapinae</taxon>
        <taxon>Naja</taxon>
    </lineage>
</organism>
<dbReference type="PANTHER" id="PTHR13198">
    <property type="entry name" value="RING FINGER PROTEIN 25"/>
    <property type="match status" value="1"/>
</dbReference>
<comment type="similarity">
    <text evidence="11">Belongs to the RNF25 family.</text>
</comment>
<feature type="domain" description="RWD" evidence="17">
    <location>
        <begin position="74"/>
        <end position="183"/>
    </location>
</feature>
<dbReference type="PROSITE" id="PS50089">
    <property type="entry name" value="ZF_RING_2"/>
    <property type="match status" value="1"/>
</dbReference>
<dbReference type="SUPFAM" id="SSF54495">
    <property type="entry name" value="UBC-like"/>
    <property type="match status" value="1"/>
</dbReference>
<keyword evidence="7" id="KW-0479">Metal-binding</keyword>
<evidence type="ECO:0000256" key="12">
    <source>
        <dbReference type="ARBA" id="ARBA00067354"/>
    </source>
</evidence>
<dbReference type="CDD" id="cd16470">
    <property type="entry name" value="RING-H2_RNF25"/>
    <property type="match status" value="1"/>
</dbReference>
<dbReference type="Proteomes" id="UP000694559">
    <property type="component" value="Unplaced"/>
</dbReference>
<dbReference type="InterPro" id="IPR013083">
    <property type="entry name" value="Znf_RING/FYVE/PHD"/>
</dbReference>
<evidence type="ECO:0000256" key="9">
    <source>
        <dbReference type="ARBA" id="ARBA00022786"/>
    </source>
</evidence>
<sequence>MWFRGKGGKPARSRPQLPAKRQTTASPNYRLATPGAGSTRGRFGRLSGLGLSKMAAAGEEEEERTGGEDWGLPSEVEVLESIYLDELHVFKGNRSVPWEISITLHPATAEDQDSQYVCFTLVLSVPLQYPNEMPKIAIQNPRGLSDEQIQKISQTLQYIAESQLGTPVLYELIEKGKEILTDNNIPHGQCVICLYGFQENEAFTKTPCYHYFHSRCLASYIEYMEKEINAQKKERMQHLTAVSKEDIEVQCPVCREPLVYDLATLQAAPLPQQSMEVYQPDQQTLQHREQLRHHFQRQQEKGGIIDVELERNRYFVTLQRPSDVKEYDYTATSENNLGIKNELKSAAISEQTQSTTPLSDELKNIETSSVTLHHNRRERNRGEKPSLQNPSWQLHYKTLQMATGKYAEEESEALSRRCNWKKERGRWNYGRYHQDISKSYSQNQEPSFLDKKDLCTKDLPSAKEGKTTRRSGYQCQKLKPQTEKKWTFAMVSSEDRTHGKVSMVFRTVRDGEKPKGES</sequence>
<keyword evidence="6" id="KW-0808">Transferase</keyword>
<keyword evidence="8 14" id="KW-0863">Zinc-finger</keyword>
<evidence type="ECO:0000259" key="16">
    <source>
        <dbReference type="PROSITE" id="PS50089"/>
    </source>
</evidence>
<dbReference type="InterPro" id="IPR001841">
    <property type="entry name" value="Znf_RING"/>
</dbReference>
<dbReference type="GO" id="GO:0061630">
    <property type="term" value="F:ubiquitin protein ligase activity"/>
    <property type="evidence" value="ECO:0007669"/>
    <property type="project" value="UniProtKB-EC"/>
</dbReference>
<gene>
    <name evidence="18" type="primary">RNF25</name>
</gene>
<dbReference type="Gene3D" id="3.30.40.10">
    <property type="entry name" value="Zinc/RING finger domain, C3HC4 (zinc finger)"/>
    <property type="match status" value="1"/>
</dbReference>
<dbReference type="OrthoDB" id="432311at2759"/>
<evidence type="ECO:0000256" key="15">
    <source>
        <dbReference type="SAM" id="MobiDB-lite"/>
    </source>
</evidence>
<dbReference type="InterPro" id="IPR039133">
    <property type="entry name" value="RNF25"/>
</dbReference>
<dbReference type="SUPFAM" id="SSF57850">
    <property type="entry name" value="RING/U-box"/>
    <property type="match status" value="1"/>
</dbReference>
<dbReference type="Gene3D" id="3.10.110.10">
    <property type="entry name" value="Ubiquitin Conjugating Enzyme"/>
    <property type="match status" value="1"/>
</dbReference>
<reference evidence="18" key="2">
    <citation type="submission" date="2025-09" db="UniProtKB">
        <authorList>
            <consortium name="Ensembl"/>
        </authorList>
    </citation>
    <scope>IDENTIFICATION</scope>
</reference>
<evidence type="ECO:0000256" key="10">
    <source>
        <dbReference type="ARBA" id="ARBA00022833"/>
    </source>
</evidence>
<dbReference type="OMA" id="QSMEVYQ"/>
<evidence type="ECO:0000259" key="17">
    <source>
        <dbReference type="PROSITE" id="PS50908"/>
    </source>
</evidence>
<evidence type="ECO:0000256" key="6">
    <source>
        <dbReference type="ARBA" id="ARBA00022679"/>
    </source>
</evidence>
<dbReference type="AlphaFoldDB" id="A0A8C6Y344"/>
<dbReference type="Ensembl" id="ENSNNAT00000024490.1">
    <property type="protein sequence ID" value="ENSNNAP00000023362.1"/>
    <property type="gene ID" value="ENSNNAG00000015392.1"/>
</dbReference>
<name>A0A8C6Y344_NAJNA</name>
<evidence type="ECO:0000256" key="13">
    <source>
        <dbReference type="ARBA" id="ARBA00075535"/>
    </source>
</evidence>
<evidence type="ECO:0000256" key="3">
    <source>
        <dbReference type="ARBA" id="ARBA00004906"/>
    </source>
</evidence>
<dbReference type="InterPro" id="IPR006575">
    <property type="entry name" value="RWD_dom"/>
</dbReference>
<keyword evidence="10" id="KW-0862">Zinc</keyword>
<keyword evidence="5" id="KW-0963">Cytoplasm</keyword>
<dbReference type="GO" id="GO:0006511">
    <property type="term" value="P:ubiquitin-dependent protein catabolic process"/>
    <property type="evidence" value="ECO:0007669"/>
    <property type="project" value="Ensembl"/>
</dbReference>
<evidence type="ECO:0000256" key="4">
    <source>
        <dbReference type="ARBA" id="ARBA00012483"/>
    </source>
</evidence>
<dbReference type="CDD" id="cd23818">
    <property type="entry name" value="RWD_RNF25"/>
    <property type="match status" value="1"/>
</dbReference>
<dbReference type="FunFam" id="3.10.110.10:FF:000052">
    <property type="entry name" value="Putative e3 ubiquitin-protein ligase rnf25"/>
    <property type="match status" value="1"/>
</dbReference>
<dbReference type="GO" id="GO:0051059">
    <property type="term" value="F:NF-kappaB binding"/>
    <property type="evidence" value="ECO:0007669"/>
    <property type="project" value="Ensembl"/>
</dbReference>
<keyword evidence="9" id="KW-0833">Ubl conjugation pathway</keyword>
<comment type="catalytic activity">
    <reaction evidence="1">
        <text>S-ubiquitinyl-[E2 ubiquitin-conjugating enzyme]-L-cysteine + [acceptor protein]-L-lysine = [E2 ubiquitin-conjugating enzyme]-L-cysteine + N(6)-ubiquitinyl-[acceptor protein]-L-lysine.</text>
        <dbReference type="EC" id="2.3.2.27"/>
    </reaction>
</comment>
<dbReference type="FunFam" id="3.30.40.10:FF:000215">
    <property type="entry name" value="E3 ubiquitin-protein ligase RNF25"/>
    <property type="match status" value="1"/>
</dbReference>
<evidence type="ECO:0000256" key="1">
    <source>
        <dbReference type="ARBA" id="ARBA00000900"/>
    </source>
</evidence>
<dbReference type="GeneTree" id="ENSGT00390000001557"/>
<dbReference type="InterPro" id="IPR016135">
    <property type="entry name" value="UBQ-conjugating_enzyme/RWD"/>
</dbReference>
<comment type="pathway">
    <text evidence="3">Protein modification; protein ubiquitination.</text>
</comment>
<dbReference type="GO" id="GO:0022626">
    <property type="term" value="C:cytosolic ribosome"/>
    <property type="evidence" value="ECO:0007669"/>
    <property type="project" value="Ensembl"/>
</dbReference>
<evidence type="ECO:0000256" key="11">
    <source>
        <dbReference type="ARBA" id="ARBA00060737"/>
    </source>
</evidence>
<evidence type="ECO:0000256" key="14">
    <source>
        <dbReference type="PROSITE-ProRule" id="PRU00175"/>
    </source>
</evidence>
<proteinExistence type="inferred from homology"/>
<evidence type="ECO:0000256" key="5">
    <source>
        <dbReference type="ARBA" id="ARBA00022490"/>
    </source>
</evidence>
<evidence type="ECO:0000256" key="2">
    <source>
        <dbReference type="ARBA" id="ARBA00004496"/>
    </source>
</evidence>
<dbReference type="PROSITE" id="PS50908">
    <property type="entry name" value="RWD"/>
    <property type="match status" value="1"/>
</dbReference>
<evidence type="ECO:0000256" key="7">
    <source>
        <dbReference type="ARBA" id="ARBA00022723"/>
    </source>
</evidence>